<feature type="non-terminal residue" evidence="6">
    <location>
        <position position="1"/>
    </location>
</feature>
<dbReference type="AlphaFoldDB" id="A0A6H5GJW6"/>
<evidence type="ECO:0000256" key="4">
    <source>
        <dbReference type="ARBA" id="ARBA00030234"/>
    </source>
</evidence>
<evidence type="ECO:0000259" key="5">
    <source>
        <dbReference type="PROSITE" id="PS51278"/>
    </source>
</evidence>
<proteinExistence type="predicted"/>
<evidence type="ECO:0000256" key="2">
    <source>
        <dbReference type="ARBA" id="ARBA00022741"/>
    </source>
</evidence>
<dbReference type="GO" id="GO:0006529">
    <property type="term" value="P:asparagine biosynthetic process"/>
    <property type="evidence" value="ECO:0007669"/>
    <property type="project" value="TreeGrafter"/>
</dbReference>
<dbReference type="InterPro" id="IPR029055">
    <property type="entry name" value="Ntn_hydrolases_N"/>
</dbReference>
<protein>
    <recommendedName>
        <fullName evidence="4">Glutamine-dependent asparagine synthetase</fullName>
    </recommendedName>
</protein>
<dbReference type="GO" id="GO:0005524">
    <property type="term" value="F:ATP binding"/>
    <property type="evidence" value="ECO:0007669"/>
    <property type="project" value="UniProtKB-KW"/>
</dbReference>
<keyword evidence="2" id="KW-0547">Nucleotide-binding</keyword>
<dbReference type="InterPro" id="IPR017932">
    <property type="entry name" value="GATase_2_dom"/>
</dbReference>
<organism evidence="6 7">
    <name type="scientific">Nesidiocoris tenuis</name>
    <dbReference type="NCBI Taxonomy" id="355587"/>
    <lineage>
        <taxon>Eukaryota</taxon>
        <taxon>Metazoa</taxon>
        <taxon>Ecdysozoa</taxon>
        <taxon>Arthropoda</taxon>
        <taxon>Hexapoda</taxon>
        <taxon>Insecta</taxon>
        <taxon>Pterygota</taxon>
        <taxon>Neoptera</taxon>
        <taxon>Paraneoptera</taxon>
        <taxon>Hemiptera</taxon>
        <taxon>Heteroptera</taxon>
        <taxon>Panheteroptera</taxon>
        <taxon>Cimicomorpha</taxon>
        <taxon>Miridae</taxon>
        <taxon>Dicyphina</taxon>
        <taxon>Nesidiocoris</taxon>
    </lineage>
</organism>
<accession>A0A6H5GJW6</accession>
<dbReference type="GO" id="GO:0004066">
    <property type="term" value="F:asparagine synthase (glutamine-hydrolyzing) activity"/>
    <property type="evidence" value="ECO:0007669"/>
    <property type="project" value="TreeGrafter"/>
</dbReference>
<reference evidence="6 7" key="1">
    <citation type="submission" date="2020-02" db="EMBL/GenBank/DDBJ databases">
        <authorList>
            <person name="Ferguson B K."/>
        </authorList>
    </citation>
    <scope>NUCLEOTIDE SEQUENCE [LARGE SCALE GENOMIC DNA]</scope>
</reference>
<keyword evidence="3" id="KW-0067">ATP-binding</keyword>
<dbReference type="Proteomes" id="UP000479000">
    <property type="component" value="Unassembled WGS sequence"/>
</dbReference>
<dbReference type="SUPFAM" id="SSF56235">
    <property type="entry name" value="N-terminal nucleophile aminohydrolases (Ntn hydrolases)"/>
    <property type="match status" value="1"/>
</dbReference>
<evidence type="ECO:0000256" key="3">
    <source>
        <dbReference type="ARBA" id="ARBA00022840"/>
    </source>
</evidence>
<keyword evidence="7" id="KW-1185">Reference proteome</keyword>
<dbReference type="InterPro" id="IPR050795">
    <property type="entry name" value="Asn_Synthetase"/>
</dbReference>
<sequence length="152" mass="17738">IVDSVYGMQPMILHAYPHLTLICNGELYNFKRLGEEMQFNYETKCDVEVIIQMFARTGSIEETVRNLDGVFAFALIDTKNRKLYIARDPYGVRPLYRMETDCGILGISSEGKGLIIAREFNGESFEWDERLRRKMKNYAWLYSRYPTADGRI</sequence>
<comment type="pathway">
    <text evidence="1">Amino-acid biosynthesis; L-asparagine biosynthesis; L-asparagine from L-aspartate (L-Gln route): step 1/1.</text>
</comment>
<dbReference type="Gene3D" id="3.60.20.10">
    <property type="entry name" value="Glutamine Phosphoribosylpyrophosphate, subunit 1, domain 1"/>
    <property type="match status" value="1"/>
</dbReference>
<name>A0A6H5GJW6_9HEMI</name>
<gene>
    <name evidence="6" type="ORF">NTEN_LOCUS8018</name>
</gene>
<dbReference type="EMBL" id="CADCXU010011981">
    <property type="protein sequence ID" value="CAB0002231.1"/>
    <property type="molecule type" value="Genomic_DNA"/>
</dbReference>
<dbReference type="GO" id="GO:0005829">
    <property type="term" value="C:cytosol"/>
    <property type="evidence" value="ECO:0007669"/>
    <property type="project" value="TreeGrafter"/>
</dbReference>
<feature type="non-terminal residue" evidence="6">
    <location>
        <position position="152"/>
    </location>
</feature>
<dbReference type="PANTHER" id="PTHR11772:SF23">
    <property type="entry name" value="ASPARAGINE SYNTHETASE [GLUTAMINE-HYDROLYZING]"/>
    <property type="match status" value="1"/>
</dbReference>
<evidence type="ECO:0000313" key="7">
    <source>
        <dbReference type="Proteomes" id="UP000479000"/>
    </source>
</evidence>
<dbReference type="PROSITE" id="PS51278">
    <property type="entry name" value="GATASE_TYPE_2"/>
    <property type="match status" value="1"/>
</dbReference>
<dbReference type="OrthoDB" id="409189at2759"/>
<feature type="domain" description="Glutamine amidotransferase type-2" evidence="5">
    <location>
        <begin position="1"/>
        <end position="152"/>
    </location>
</feature>
<dbReference type="Pfam" id="PF13537">
    <property type="entry name" value="GATase_7"/>
    <property type="match status" value="1"/>
</dbReference>
<evidence type="ECO:0000256" key="1">
    <source>
        <dbReference type="ARBA" id="ARBA00005187"/>
    </source>
</evidence>
<dbReference type="PANTHER" id="PTHR11772">
    <property type="entry name" value="ASPARAGINE SYNTHETASE"/>
    <property type="match status" value="1"/>
</dbReference>
<evidence type="ECO:0000313" key="6">
    <source>
        <dbReference type="EMBL" id="CAB0002231.1"/>
    </source>
</evidence>